<organism evidence="2 3">
    <name type="scientific">Auricularia subglabra (strain TFB-10046 / SS5)</name>
    <name type="common">White-rot fungus</name>
    <name type="synonym">Auricularia delicata (strain TFB10046)</name>
    <dbReference type="NCBI Taxonomy" id="717982"/>
    <lineage>
        <taxon>Eukaryota</taxon>
        <taxon>Fungi</taxon>
        <taxon>Dikarya</taxon>
        <taxon>Basidiomycota</taxon>
        <taxon>Agaricomycotina</taxon>
        <taxon>Agaricomycetes</taxon>
        <taxon>Auriculariales</taxon>
        <taxon>Auriculariaceae</taxon>
        <taxon>Auricularia</taxon>
    </lineage>
</organism>
<dbReference type="KEGG" id="adl:AURDEDRAFT_130041"/>
<dbReference type="Proteomes" id="UP000006514">
    <property type="component" value="Unassembled WGS sequence"/>
</dbReference>
<feature type="non-terminal residue" evidence="2">
    <location>
        <position position="150"/>
    </location>
</feature>
<name>J0WUR3_AURST</name>
<sequence length="150" mass="16721">MFSGAFSGSDRPSARPPPYGGRPKYVRLAPGDYGDYLDPVFFEDPRTFKGKPGPKGHIVQWGLVPVDDENQPATATSSLICVGRSDVDIMSLMTRKTVSQFKYMPLGAPKIRTPEEQFLDVLKERKMKELDATDLCGRDDQDVILRVTLL</sequence>
<evidence type="ECO:0000256" key="1">
    <source>
        <dbReference type="SAM" id="MobiDB-lite"/>
    </source>
</evidence>
<dbReference type="EMBL" id="JH687860">
    <property type="protein sequence ID" value="EJD36514.1"/>
    <property type="molecule type" value="Genomic_DNA"/>
</dbReference>
<dbReference type="OrthoDB" id="432970at2759"/>
<accession>J0WUR3</accession>
<dbReference type="InParanoid" id="J0WUR3"/>
<dbReference type="AlphaFoldDB" id="J0WUR3"/>
<protein>
    <submittedName>
        <fullName evidence="2">Uncharacterized protein</fullName>
    </submittedName>
</protein>
<gene>
    <name evidence="2" type="ORF">AURDEDRAFT_130041</name>
</gene>
<evidence type="ECO:0000313" key="3">
    <source>
        <dbReference type="Proteomes" id="UP000006514"/>
    </source>
</evidence>
<reference evidence="3" key="1">
    <citation type="journal article" date="2012" name="Science">
        <title>The Paleozoic origin of enzymatic lignin decomposition reconstructed from 31 fungal genomes.</title>
        <authorList>
            <person name="Floudas D."/>
            <person name="Binder M."/>
            <person name="Riley R."/>
            <person name="Barry K."/>
            <person name="Blanchette R.A."/>
            <person name="Henrissat B."/>
            <person name="Martinez A.T."/>
            <person name="Otillar R."/>
            <person name="Spatafora J.W."/>
            <person name="Yadav J.S."/>
            <person name="Aerts A."/>
            <person name="Benoit I."/>
            <person name="Boyd A."/>
            <person name="Carlson A."/>
            <person name="Copeland A."/>
            <person name="Coutinho P.M."/>
            <person name="de Vries R.P."/>
            <person name="Ferreira P."/>
            <person name="Findley K."/>
            <person name="Foster B."/>
            <person name="Gaskell J."/>
            <person name="Glotzer D."/>
            <person name="Gorecki P."/>
            <person name="Heitman J."/>
            <person name="Hesse C."/>
            <person name="Hori C."/>
            <person name="Igarashi K."/>
            <person name="Jurgens J.A."/>
            <person name="Kallen N."/>
            <person name="Kersten P."/>
            <person name="Kohler A."/>
            <person name="Kuees U."/>
            <person name="Kumar T.K.A."/>
            <person name="Kuo A."/>
            <person name="LaButti K."/>
            <person name="Larrondo L.F."/>
            <person name="Lindquist E."/>
            <person name="Ling A."/>
            <person name="Lombard V."/>
            <person name="Lucas S."/>
            <person name="Lundell T."/>
            <person name="Martin R."/>
            <person name="McLaughlin D.J."/>
            <person name="Morgenstern I."/>
            <person name="Morin E."/>
            <person name="Murat C."/>
            <person name="Nagy L.G."/>
            <person name="Nolan M."/>
            <person name="Ohm R.A."/>
            <person name="Patyshakuliyeva A."/>
            <person name="Rokas A."/>
            <person name="Ruiz-Duenas F.J."/>
            <person name="Sabat G."/>
            <person name="Salamov A."/>
            <person name="Samejima M."/>
            <person name="Schmutz J."/>
            <person name="Slot J.C."/>
            <person name="St John F."/>
            <person name="Stenlid J."/>
            <person name="Sun H."/>
            <person name="Sun S."/>
            <person name="Syed K."/>
            <person name="Tsang A."/>
            <person name="Wiebenga A."/>
            <person name="Young D."/>
            <person name="Pisabarro A."/>
            <person name="Eastwood D.C."/>
            <person name="Martin F."/>
            <person name="Cullen D."/>
            <person name="Grigoriev I.V."/>
            <person name="Hibbett D.S."/>
        </authorList>
    </citation>
    <scope>NUCLEOTIDE SEQUENCE [LARGE SCALE GENOMIC DNA]</scope>
    <source>
        <strain evidence="3">TFB10046</strain>
    </source>
</reference>
<keyword evidence="3" id="KW-1185">Reference proteome</keyword>
<evidence type="ECO:0000313" key="2">
    <source>
        <dbReference type="EMBL" id="EJD36514.1"/>
    </source>
</evidence>
<proteinExistence type="predicted"/>
<feature type="region of interest" description="Disordered" evidence="1">
    <location>
        <begin position="1"/>
        <end position="23"/>
    </location>
</feature>